<keyword evidence="2" id="KW-0067">ATP-binding</keyword>
<dbReference type="GO" id="GO:0000160">
    <property type="term" value="P:phosphorelay signal transduction system"/>
    <property type="evidence" value="ECO:0007669"/>
    <property type="project" value="InterPro"/>
</dbReference>
<dbReference type="GO" id="GO:0005524">
    <property type="term" value="F:ATP binding"/>
    <property type="evidence" value="ECO:0007669"/>
    <property type="project" value="UniProtKB-KW"/>
</dbReference>
<organism evidence="5 6">
    <name type="scientific">Blastopirellula marina</name>
    <dbReference type="NCBI Taxonomy" id="124"/>
    <lineage>
        <taxon>Bacteria</taxon>
        <taxon>Pseudomonadati</taxon>
        <taxon>Planctomycetota</taxon>
        <taxon>Planctomycetia</taxon>
        <taxon>Pirellulales</taxon>
        <taxon>Pirellulaceae</taxon>
        <taxon>Blastopirellula</taxon>
    </lineage>
</organism>
<evidence type="ECO:0000259" key="4">
    <source>
        <dbReference type="PROSITE" id="PS50110"/>
    </source>
</evidence>
<evidence type="ECO:0000256" key="1">
    <source>
        <dbReference type="ARBA" id="ARBA00022741"/>
    </source>
</evidence>
<dbReference type="Pfam" id="PF01656">
    <property type="entry name" value="CbiA"/>
    <property type="match status" value="1"/>
</dbReference>
<gene>
    <name evidence="5" type="ORF">C5Y96_26615</name>
</gene>
<dbReference type="PROSITE" id="PS50110">
    <property type="entry name" value="RESPONSE_REGULATORY"/>
    <property type="match status" value="1"/>
</dbReference>
<dbReference type="InterPro" id="IPR027417">
    <property type="entry name" value="P-loop_NTPase"/>
</dbReference>
<accession>A0A2S8EYU7</accession>
<dbReference type="PANTHER" id="PTHR43384">
    <property type="entry name" value="SEPTUM SITE-DETERMINING PROTEIN MIND HOMOLOG, CHLOROPLASTIC-RELATED"/>
    <property type="match status" value="1"/>
</dbReference>
<evidence type="ECO:0000256" key="2">
    <source>
        <dbReference type="ARBA" id="ARBA00022840"/>
    </source>
</evidence>
<dbReference type="SMART" id="SM00448">
    <property type="entry name" value="REC"/>
    <property type="match status" value="1"/>
</dbReference>
<sequence>MSNVLRVALVDPKDSSRESLKSTLLGMDIVWLEAECSRYEFFADVVGQTNPDIGIVAIDSDPEKAIRLIREVHENTPECSILVISGSSDGQLILKAMRAGAKEFLTQPLDIEDLVSALERIGHHRFGKGDTKSRGCKVITVCGATGGVGSTSMAVNLGCILAAQEGNNVALIDLDLALGDSDVFLDTIPDYTLLDVAQNIKRLDFNLLKRSLTRHSSGLYLLPRPVQLQEEAPISPDDLSRVIGLMKATFTHLIIDTSKSYSSLDIVAMQEANINLMTIQLDLPCLRNVVRLMMSFSEIDGLKEKTRVIVNRVGLDNGEISLKKAQETIGSEIYWQIPNEYRVMVEVRNNGVPLIEQAPRAGITQALVGLAESLSGDASKKNSGGKSGIGRWFGFLSSKGEKTAKPEESEAQAAD</sequence>
<dbReference type="GO" id="GO:0051782">
    <property type="term" value="P:negative regulation of cell division"/>
    <property type="evidence" value="ECO:0007669"/>
    <property type="project" value="TreeGrafter"/>
</dbReference>
<evidence type="ECO:0000313" key="5">
    <source>
        <dbReference type="EMBL" id="PQO25078.1"/>
    </source>
</evidence>
<dbReference type="Proteomes" id="UP000240009">
    <property type="component" value="Unassembled WGS sequence"/>
</dbReference>
<dbReference type="RefSeq" id="WP_105359707.1">
    <property type="nucleotide sequence ID" value="NZ_PUIA01000094.1"/>
</dbReference>
<dbReference type="InterPro" id="IPR002586">
    <property type="entry name" value="CobQ/CobB/MinD/ParA_Nub-bd_dom"/>
</dbReference>
<name>A0A2S8EYU7_9BACT</name>
<evidence type="ECO:0000256" key="3">
    <source>
        <dbReference type="PROSITE-ProRule" id="PRU00169"/>
    </source>
</evidence>
<dbReference type="GO" id="GO:0009898">
    <property type="term" value="C:cytoplasmic side of plasma membrane"/>
    <property type="evidence" value="ECO:0007669"/>
    <property type="project" value="TreeGrafter"/>
</dbReference>
<dbReference type="Gene3D" id="3.40.50.2300">
    <property type="match status" value="1"/>
</dbReference>
<dbReference type="InterPro" id="IPR001789">
    <property type="entry name" value="Sig_transdc_resp-reg_receiver"/>
</dbReference>
<keyword evidence="1" id="KW-0547">Nucleotide-binding</keyword>
<comment type="caution">
    <text evidence="5">The sequence shown here is derived from an EMBL/GenBank/DDBJ whole genome shotgun (WGS) entry which is preliminary data.</text>
</comment>
<dbReference type="InterPro" id="IPR050625">
    <property type="entry name" value="ParA/MinD_ATPase"/>
</dbReference>
<comment type="caution">
    <text evidence="3">Lacks conserved residue(s) required for the propagation of feature annotation.</text>
</comment>
<dbReference type="OrthoDB" id="9768734at2"/>
<dbReference type="SUPFAM" id="SSF52540">
    <property type="entry name" value="P-loop containing nucleoside triphosphate hydrolases"/>
    <property type="match status" value="1"/>
</dbReference>
<dbReference type="EMBL" id="PUIA01000094">
    <property type="protein sequence ID" value="PQO25078.1"/>
    <property type="molecule type" value="Genomic_DNA"/>
</dbReference>
<feature type="domain" description="Response regulatory" evidence="4">
    <location>
        <begin position="6"/>
        <end position="122"/>
    </location>
</feature>
<dbReference type="Pfam" id="PF00072">
    <property type="entry name" value="Response_reg"/>
    <property type="match status" value="1"/>
</dbReference>
<dbReference type="GO" id="GO:0005829">
    <property type="term" value="C:cytosol"/>
    <property type="evidence" value="ECO:0007669"/>
    <property type="project" value="TreeGrafter"/>
</dbReference>
<dbReference type="AlphaFoldDB" id="A0A2S8EYU7"/>
<proteinExistence type="predicted"/>
<dbReference type="Gene3D" id="3.40.50.300">
    <property type="entry name" value="P-loop containing nucleotide triphosphate hydrolases"/>
    <property type="match status" value="1"/>
</dbReference>
<evidence type="ECO:0000313" key="6">
    <source>
        <dbReference type="Proteomes" id="UP000240009"/>
    </source>
</evidence>
<dbReference type="PANTHER" id="PTHR43384:SF6">
    <property type="entry name" value="SEPTUM SITE-DETERMINING PROTEIN MIND HOMOLOG, CHLOROPLASTIC"/>
    <property type="match status" value="1"/>
</dbReference>
<dbReference type="SUPFAM" id="SSF52172">
    <property type="entry name" value="CheY-like"/>
    <property type="match status" value="1"/>
</dbReference>
<protein>
    <submittedName>
        <fullName evidence="5">Pilus assembly protein CpaE</fullName>
    </submittedName>
</protein>
<dbReference type="InterPro" id="IPR011006">
    <property type="entry name" value="CheY-like_superfamily"/>
</dbReference>
<dbReference type="GO" id="GO:0016887">
    <property type="term" value="F:ATP hydrolysis activity"/>
    <property type="evidence" value="ECO:0007669"/>
    <property type="project" value="TreeGrafter"/>
</dbReference>
<reference evidence="5 6" key="1">
    <citation type="submission" date="2018-02" db="EMBL/GenBank/DDBJ databases">
        <title>Comparative genomes isolates from brazilian mangrove.</title>
        <authorList>
            <person name="Araujo J.E."/>
            <person name="Taketani R.G."/>
            <person name="Silva M.C.P."/>
            <person name="Loureco M.V."/>
            <person name="Andreote F.D."/>
        </authorList>
    </citation>
    <scope>NUCLEOTIDE SEQUENCE [LARGE SCALE GENOMIC DNA]</scope>
    <source>
        <strain evidence="5 6">HEX-2 MGV</strain>
    </source>
</reference>